<feature type="compositionally biased region" description="Pro residues" evidence="6">
    <location>
        <begin position="1412"/>
        <end position="1421"/>
    </location>
</feature>
<dbReference type="GeneTree" id="ENSGT00940000161757"/>
<dbReference type="Gene3D" id="3.40.50.10190">
    <property type="entry name" value="BRCT domain"/>
    <property type="match status" value="2"/>
</dbReference>
<keyword evidence="9" id="KW-1185">Reference proteome</keyword>
<evidence type="ECO:0000256" key="5">
    <source>
        <dbReference type="ARBA" id="ARBA00023242"/>
    </source>
</evidence>
<feature type="compositionally biased region" description="Polar residues" evidence="6">
    <location>
        <begin position="1624"/>
        <end position="1637"/>
    </location>
</feature>
<feature type="compositionally biased region" description="Polar residues" evidence="6">
    <location>
        <begin position="970"/>
        <end position="990"/>
    </location>
</feature>
<feature type="compositionally biased region" description="Polar residues" evidence="6">
    <location>
        <begin position="1011"/>
        <end position="1029"/>
    </location>
</feature>
<evidence type="ECO:0000256" key="3">
    <source>
        <dbReference type="ARBA" id="ARBA00022763"/>
    </source>
</evidence>
<keyword evidence="4" id="KW-0234">DNA repair</keyword>
<feature type="compositionally biased region" description="Polar residues" evidence="6">
    <location>
        <begin position="929"/>
        <end position="947"/>
    </location>
</feature>
<feature type="compositionally biased region" description="Polar residues" evidence="6">
    <location>
        <begin position="1216"/>
        <end position="1245"/>
    </location>
</feature>
<evidence type="ECO:0000256" key="2">
    <source>
        <dbReference type="ARBA" id="ARBA00022553"/>
    </source>
</evidence>
<proteinExistence type="predicted"/>
<evidence type="ECO:0000313" key="8">
    <source>
        <dbReference type="Ensembl" id="ENSPPYP00000040548.1"/>
    </source>
</evidence>
<feature type="region of interest" description="Disordered" evidence="6">
    <location>
        <begin position="226"/>
        <end position="266"/>
    </location>
</feature>
<dbReference type="GO" id="GO:0005634">
    <property type="term" value="C:nucleus"/>
    <property type="evidence" value="ECO:0007669"/>
    <property type="project" value="UniProtKB-SubCell"/>
</dbReference>
<feature type="compositionally biased region" description="Polar residues" evidence="6">
    <location>
        <begin position="1175"/>
        <end position="1193"/>
    </location>
</feature>
<dbReference type="Pfam" id="PF16770">
    <property type="entry name" value="RTT107_BRCT_5"/>
    <property type="match status" value="1"/>
</dbReference>
<feature type="compositionally biased region" description="Polar residues" evidence="6">
    <location>
        <begin position="1499"/>
        <end position="1508"/>
    </location>
</feature>
<organism evidence="8 9">
    <name type="scientific">Pongo abelii</name>
    <name type="common">Sumatran orangutan</name>
    <name type="synonym">Pongo pygmaeus abelii</name>
    <dbReference type="NCBI Taxonomy" id="9601"/>
    <lineage>
        <taxon>Eukaryota</taxon>
        <taxon>Metazoa</taxon>
        <taxon>Chordata</taxon>
        <taxon>Craniata</taxon>
        <taxon>Vertebrata</taxon>
        <taxon>Euteleostomi</taxon>
        <taxon>Mammalia</taxon>
        <taxon>Eutheria</taxon>
        <taxon>Euarchontoglires</taxon>
        <taxon>Primates</taxon>
        <taxon>Haplorrhini</taxon>
        <taxon>Catarrhini</taxon>
        <taxon>Hominidae</taxon>
        <taxon>Pongo</taxon>
    </lineage>
</organism>
<feature type="region of interest" description="Disordered" evidence="6">
    <location>
        <begin position="521"/>
        <end position="558"/>
    </location>
</feature>
<reference evidence="8" key="3">
    <citation type="submission" date="2025-09" db="UniProtKB">
        <authorList>
            <consortium name="Ensembl"/>
        </authorList>
    </citation>
    <scope>IDENTIFICATION</scope>
</reference>
<dbReference type="InterPro" id="IPR001357">
    <property type="entry name" value="BRCT_dom"/>
</dbReference>
<feature type="compositionally biased region" description="Polar residues" evidence="6">
    <location>
        <begin position="1257"/>
        <end position="1276"/>
    </location>
</feature>
<dbReference type="FunFam" id="3.40.50.10190:FF:000037">
    <property type="entry name" value="Mediator of DNA damage checkpoint protein 1"/>
    <property type="match status" value="1"/>
</dbReference>
<feature type="compositionally biased region" description="Polar residues" evidence="6">
    <location>
        <begin position="888"/>
        <end position="906"/>
    </location>
</feature>
<evidence type="ECO:0000259" key="7">
    <source>
        <dbReference type="PROSITE" id="PS50172"/>
    </source>
</evidence>
<dbReference type="InterPro" id="IPR051579">
    <property type="entry name" value="DDR_Transcriptional_Reg"/>
</dbReference>
<feature type="compositionally biased region" description="Polar residues" evidence="6">
    <location>
        <begin position="1479"/>
        <end position="1490"/>
    </location>
</feature>
<protein>
    <submittedName>
        <fullName evidence="8">Mediator of DNA damage checkpoint 1</fullName>
    </submittedName>
</protein>
<feature type="compositionally biased region" description="Polar residues" evidence="6">
    <location>
        <begin position="847"/>
        <end position="865"/>
    </location>
</feature>
<dbReference type="Ensembl" id="ENSPPYT00000043731.1">
    <property type="protein sequence ID" value="ENSPPYP00000040548.1"/>
    <property type="gene ID" value="ENSPPYG00000016418.3"/>
</dbReference>
<feature type="compositionally biased region" description="Polar residues" evidence="6">
    <location>
        <begin position="807"/>
        <end position="835"/>
    </location>
</feature>
<dbReference type="FunFam" id="3.40.50.10190:FF:000040">
    <property type="entry name" value="Mediator of DNA damage checkpoint protein 1"/>
    <property type="match status" value="1"/>
</dbReference>
<feature type="compositionally biased region" description="Polar residues" evidence="6">
    <location>
        <begin position="1052"/>
        <end position="1081"/>
    </location>
</feature>
<feature type="compositionally biased region" description="Polar residues" evidence="6">
    <location>
        <begin position="1299"/>
        <end position="1315"/>
    </location>
</feature>
<gene>
    <name evidence="8" type="primary">MDC1</name>
</gene>
<feature type="compositionally biased region" description="Basic and acidic residues" evidence="6">
    <location>
        <begin position="539"/>
        <end position="553"/>
    </location>
</feature>
<sequence length="1890" mass="203713">MYHRLYVSLPFVSRGPLTVEETPRVQGGTQPQRLLLAEDSEEEVDFLSERLMVKKSRTTSSSVIVPESDEEGHSPVLGSLGPPFAFNMNSDTDVEEGQQPATEEASSAARRGATIEAEQSEAEVVTEIQLEKDQPLVKERDDDTKVKRGAGNGVVPAGVILERSQPPGEDSDTDVDDDSRPGRPAEVHLERAQPFGFIDSDTDAEEEGIPATPVVIPMKKRKIFHGVGTRGPGAPGLTHLQESQAGSDTDVEEGNAPQAVPLEKSQASMVINSDTDDEEEVSAALTLARLKESQPAIWNRDAEEDMAQRVVLLQRSQTTTERDSDTDVEEEELPVENREAVLKGHTKIRALVRAHSEKDQPPFGDSVEADKSSPGIHLERSQASTTVDINTQVEEEVPPGSAIIHIKKHQVSVEGTNQTDVKAVGGPAKLLVVSLEEAWPPHGDCEIGAEEGTSLAASAVADVRKSQLPAEGDAGAEWAATVLKQERAHEVGAQGGPPVAQVEQDLPISRENLTDLVVDTDTLGESTQPQREGAQVPTGREREQHVGGTKDSEDNYGDSEDLDLQATQCFLENQGLEAVQSMEDEPTQAFMLTPPQELGPSHCSFQTTGTLDEPWEVLATQPFCLRESEDSETQPSDTHLEAYGPCLSPPRAIPGDQHPESPVHTEPMGIQGRGRQTVDKVMGLLNCKMPPAEKASRIRAAEKASRGDQESPDACLPPTVPEAPAPPQKPLNSQSRKHLAPQPLLSPLLPSIKPTIHKTRQDGSQEAAETPLSSELEPFYPKPKIITRKSSRMTPFPATSAAPEPHPSTSTAQPVTPKPTSQATRSKTNRSSVKTSEPVVPAAPELQPSTSTDQPVTSEPTSQVTRGRKNRSSVKTPETVVPTALELQPSTSTDRPVTSEPTSQATRGRKNRSSVKTPEPVVPTAPELQPSTSTDQPVTSEPTSQATRGRKNRSSVKTPKTVVPTDPELQPSTSTDQPVTPEPTSQATTGRKNRSSVKTPETVVPTAPELQPSTSTDQPVTPEPTSQATRGRKNRSSVKTPETVVPTALELQPSTSTDRPVTPKPTSQTTRSRTNMSSVKTCETVVPTAPELKPSTSTDQPVTPKPTSRTTRSRTNMSSVKTPESTVPIAPELPPSTSTEQPVTPEPASQATTGRKNKSSVKTPETVVPTAPKLQPSTSTDQPITPEPTSQATRGRKNRSSVKTPETVVPTAPKLQPSTSTDQPVTPEPTSQATRGRTNRSSVKTPETVVPTAPELQPSTSTDQPLTPEPTSQATRGRTDRSSVKTPETVVPTAPELQASASTDQPVTSEPTSRTTRGRKNRSSVKTPETVVPTAPELQPSTSIDQPVTPEPTSRATRGRTNRSSVKNPESIVPIAPELQPSTSRNQLVTPEPTSRATRGRTNRSSVKTPEPVVPIAPEPHPTTSTDQPVTPKLTSRATRRRTNRSSVKTPKPVEPAASDLEPFTPTDQPVTPEAIAQGGQSKTLRSSTVRAMPLPTTPEFQSPVTTDQPISPEPIPQPSCIKSQRATGNPGSLAAPIDRKPCSAPLEPKSQASRNQRWGAVRAAESLTAIPEPASPQLLETPTHASQIQKVEPAGRSRFTLELQPKASQSRKRSLATMDSPPHQKQPQRGEVSQKTVIIKEEEEDTAEKPAKEEDVVTPKPGKRKRDQAEEEPNRIPSRSLRRTKLNQESTAPKVLFTGVVDARGEQAVLALGGSLAGSAAEASHLVTDRIRRTVKFLCALGRGIPILSLDWLHQSRKAGFFLSPDEYVVTDPEQEKNFGFSLQDALSRARERRLLEGYEIYVTPGVQPPPLQMGEIISCCGGTYLPSMPRSYKPQRVVITCPQDFPRCSIPLRVGLPLLSPEFLLTGVLKQEAKPEAFVLSPLEMSST</sequence>
<dbReference type="InterPro" id="IPR036420">
    <property type="entry name" value="BRCT_dom_sf"/>
</dbReference>
<dbReference type="SUPFAM" id="SSF52113">
    <property type="entry name" value="BRCT domain"/>
    <property type="match status" value="2"/>
</dbReference>
<evidence type="ECO:0000256" key="4">
    <source>
        <dbReference type="ARBA" id="ARBA00023204"/>
    </source>
</evidence>
<dbReference type="CDD" id="cd17744">
    <property type="entry name" value="BRCT_MDC1_rpt1"/>
    <property type="match status" value="1"/>
</dbReference>
<feature type="domain" description="BRCT" evidence="7">
    <location>
        <begin position="1693"/>
        <end position="1771"/>
    </location>
</feature>
<comment type="subcellular location">
    <subcellularLocation>
        <location evidence="1">Nucleus</location>
    </subcellularLocation>
</comment>
<reference evidence="8" key="2">
    <citation type="submission" date="2025-08" db="UniProtKB">
        <authorList>
            <consortium name="Ensembl"/>
        </authorList>
    </citation>
    <scope>IDENTIFICATION</scope>
</reference>
<feature type="compositionally biased region" description="Polar residues" evidence="6">
    <location>
        <begin position="1380"/>
        <end position="1397"/>
    </location>
</feature>
<dbReference type="SMART" id="SM00292">
    <property type="entry name" value="BRCT"/>
    <property type="match status" value="2"/>
</dbReference>
<feature type="region of interest" description="Disordered" evidence="6">
    <location>
        <begin position="627"/>
        <end position="674"/>
    </location>
</feature>
<dbReference type="Pfam" id="PF16589">
    <property type="entry name" value="BRCT_2"/>
    <property type="match status" value="1"/>
</dbReference>
<dbReference type="PANTHER" id="PTHR23196">
    <property type="entry name" value="PAX TRANSCRIPTION ACTIVATION DOMAIN INTERACTING PROTEIN"/>
    <property type="match status" value="1"/>
</dbReference>
<feature type="compositionally biased region" description="Polar residues" evidence="6">
    <location>
        <begin position="1135"/>
        <end position="1154"/>
    </location>
</feature>
<evidence type="ECO:0000313" key="9">
    <source>
        <dbReference type="Proteomes" id="UP000001595"/>
    </source>
</evidence>
<feature type="compositionally biased region" description="Polar residues" evidence="6">
    <location>
        <begin position="1339"/>
        <end position="1356"/>
    </location>
</feature>
<dbReference type="PROSITE" id="PS50172">
    <property type="entry name" value="BRCT"/>
    <property type="match status" value="1"/>
</dbReference>
<feature type="compositionally biased region" description="Polar residues" evidence="6">
    <location>
        <begin position="1521"/>
        <end position="1531"/>
    </location>
</feature>
<feature type="compositionally biased region" description="Polar residues" evidence="6">
    <location>
        <begin position="1579"/>
        <end position="1590"/>
    </location>
</feature>
<feature type="region of interest" description="Disordered" evidence="6">
    <location>
        <begin position="314"/>
        <end position="334"/>
    </location>
</feature>
<feature type="region of interest" description="Disordered" evidence="6">
    <location>
        <begin position="158"/>
        <end position="205"/>
    </location>
</feature>
<feature type="compositionally biased region" description="Basic and acidic residues" evidence="6">
    <location>
        <begin position="133"/>
        <end position="146"/>
    </location>
</feature>
<feature type="region of interest" description="Disordered" evidence="6">
    <location>
        <begin position="57"/>
        <end position="128"/>
    </location>
</feature>
<feature type="compositionally biased region" description="Pro residues" evidence="6">
    <location>
        <begin position="718"/>
        <end position="729"/>
    </location>
</feature>
<dbReference type="PANTHER" id="PTHR23196:SF34">
    <property type="entry name" value="MEDIATOR OF DNA DAMAGE CHECKPOINT PROTEIN 1"/>
    <property type="match status" value="1"/>
</dbReference>
<dbReference type="GO" id="GO:0006281">
    <property type="term" value="P:DNA repair"/>
    <property type="evidence" value="ECO:0007669"/>
    <property type="project" value="UniProtKB-KW"/>
</dbReference>
<keyword evidence="3" id="KW-0227">DNA damage</keyword>
<feature type="region of interest" description="Disordered" evidence="6">
    <location>
        <begin position="688"/>
        <end position="1688"/>
    </location>
</feature>
<evidence type="ECO:0000256" key="1">
    <source>
        <dbReference type="ARBA" id="ARBA00004123"/>
    </source>
</evidence>
<evidence type="ECO:0000256" key="6">
    <source>
        <dbReference type="SAM" id="MobiDB-lite"/>
    </source>
</evidence>
<feature type="region of interest" description="Disordered" evidence="6">
    <location>
        <begin position="133"/>
        <end position="152"/>
    </location>
</feature>
<dbReference type="CDD" id="cd18441">
    <property type="entry name" value="BRCT_MDC1_rpt2"/>
    <property type="match status" value="1"/>
</dbReference>
<keyword evidence="2" id="KW-0597">Phosphoprotein</keyword>
<feature type="compositionally biased region" description="Basic and acidic residues" evidence="6">
    <location>
        <begin position="178"/>
        <end position="191"/>
    </location>
</feature>
<feature type="compositionally biased region" description="Low complexity" evidence="6">
    <location>
        <begin position="1107"/>
        <end position="1119"/>
    </location>
</feature>
<feature type="compositionally biased region" description="Basic and acidic residues" evidence="6">
    <location>
        <begin position="1648"/>
        <end position="1658"/>
    </location>
</feature>
<name>A0A8I5U3M0_PONAB</name>
<dbReference type="Proteomes" id="UP000001595">
    <property type="component" value="Chromosome 6"/>
</dbReference>
<feature type="compositionally biased region" description="Low complexity" evidence="6">
    <location>
        <begin position="740"/>
        <end position="754"/>
    </location>
</feature>
<reference evidence="8 9" key="1">
    <citation type="submission" date="2008-02" db="EMBL/GenBank/DDBJ databases">
        <title>A 6x draft sequence assembly of the Pongo pygmaeus abelii genome.</title>
        <authorList>
            <person name="Wilson R.K."/>
            <person name="Mardis E."/>
        </authorList>
    </citation>
    <scope>NUCLEOTIDE SEQUENCE [LARGE SCALE GENOMIC DNA]</scope>
</reference>
<keyword evidence="5" id="KW-0539">Nucleus</keyword>
<feature type="compositionally biased region" description="Basic and acidic residues" evidence="6">
    <location>
        <begin position="694"/>
        <end position="709"/>
    </location>
</feature>
<accession>A0A8I5U3M0</accession>